<reference evidence="1 2" key="1">
    <citation type="journal article" date="2013" name="Mar. Genomics">
        <title>Expression of sulfatases in Rhodopirellula baltica and the diversity of sulfatases in the genus Rhodopirellula.</title>
        <authorList>
            <person name="Wegner C.E."/>
            <person name="Richter-Heitmann T."/>
            <person name="Klindworth A."/>
            <person name="Klockow C."/>
            <person name="Richter M."/>
            <person name="Achstetter T."/>
            <person name="Glockner F.O."/>
            <person name="Harder J."/>
        </authorList>
    </citation>
    <scope>NUCLEOTIDE SEQUENCE [LARGE SCALE GENOMIC DNA]</scope>
    <source>
        <strain evidence="1 2">SH398</strain>
    </source>
</reference>
<dbReference type="AlphaFoldDB" id="M5SQC6"/>
<organism evidence="1 2">
    <name type="scientific">Rhodopirellula europaea SH398</name>
    <dbReference type="NCBI Taxonomy" id="1263868"/>
    <lineage>
        <taxon>Bacteria</taxon>
        <taxon>Pseudomonadati</taxon>
        <taxon>Planctomycetota</taxon>
        <taxon>Planctomycetia</taxon>
        <taxon>Pirellulales</taxon>
        <taxon>Pirellulaceae</taxon>
        <taxon>Rhodopirellula</taxon>
    </lineage>
</organism>
<dbReference type="PATRIC" id="fig|1263868.3.peg.1005"/>
<gene>
    <name evidence="1" type="ORF">RESH_00929</name>
</gene>
<protein>
    <submittedName>
        <fullName evidence="1">Uncharacterized protein</fullName>
    </submittedName>
</protein>
<accession>M5SQC6</accession>
<dbReference type="RefSeq" id="WP_008664144.1">
    <property type="nucleotide sequence ID" value="NZ_ANOF01000034.1"/>
</dbReference>
<dbReference type="OrthoDB" id="238921at2"/>
<evidence type="ECO:0000313" key="2">
    <source>
        <dbReference type="Proteomes" id="UP000011996"/>
    </source>
</evidence>
<name>M5SQC6_9BACT</name>
<evidence type="ECO:0000313" key="1">
    <source>
        <dbReference type="EMBL" id="EMI28454.1"/>
    </source>
</evidence>
<comment type="caution">
    <text evidence="1">The sequence shown here is derived from an EMBL/GenBank/DDBJ whole genome shotgun (WGS) entry which is preliminary data.</text>
</comment>
<dbReference type="EMBL" id="ANOF01000034">
    <property type="protein sequence ID" value="EMI28454.1"/>
    <property type="molecule type" value="Genomic_DNA"/>
</dbReference>
<sequence length="45" mass="5251">MMKQGVYKARRRVWKQQDDSCFDLVAIEADGTAVVTYREKKQVSD</sequence>
<dbReference type="STRING" id="1263868.RESH_00929"/>
<dbReference type="Proteomes" id="UP000011996">
    <property type="component" value="Unassembled WGS sequence"/>
</dbReference>
<proteinExistence type="predicted"/>